<evidence type="ECO:0000313" key="1">
    <source>
        <dbReference type="EMBL" id="OIJ63917.1"/>
    </source>
</evidence>
<dbReference type="Proteomes" id="UP000034196">
    <property type="component" value="Unassembled WGS sequence"/>
</dbReference>
<sequence length="100" mass="10706">MPAPVGAGRENWRAFMRHQPWPARLLDGAGLPDGGRPLVGEAGVIDGVPVEVIELTGLPGDVVITHSHVFHARSPNTGATPRLMLGKEIRRARTHGAELH</sequence>
<reference evidence="1" key="1">
    <citation type="submission" date="2016-10" db="EMBL/GenBank/DDBJ databases">
        <title>Genome sequence of Streptomyces mangrovisoli MUSC 149.</title>
        <authorList>
            <person name="Lee L.-H."/>
            <person name="Ser H.-L."/>
        </authorList>
    </citation>
    <scope>NUCLEOTIDE SEQUENCE [LARGE SCALE GENOMIC DNA]</scope>
    <source>
        <strain evidence="1">MUSC 149</strain>
    </source>
</reference>
<protein>
    <recommendedName>
        <fullName evidence="3">Phytanoyl-CoA dioxygenase</fullName>
    </recommendedName>
</protein>
<evidence type="ECO:0008006" key="3">
    <source>
        <dbReference type="Google" id="ProtNLM"/>
    </source>
</evidence>
<proteinExistence type="predicted"/>
<keyword evidence="2" id="KW-1185">Reference proteome</keyword>
<comment type="caution">
    <text evidence="1">The sequence shown here is derived from an EMBL/GenBank/DDBJ whole genome shotgun (WGS) entry which is preliminary data.</text>
</comment>
<dbReference type="RefSeq" id="WP_046583861.1">
    <property type="nucleotide sequence ID" value="NZ_LAVA02000090.1"/>
</dbReference>
<name>A0A1J4NRN6_9ACTN</name>
<dbReference type="AlphaFoldDB" id="A0A1J4NRN6"/>
<dbReference type="OrthoDB" id="9798771at2"/>
<evidence type="ECO:0000313" key="2">
    <source>
        <dbReference type="Proteomes" id="UP000034196"/>
    </source>
</evidence>
<gene>
    <name evidence="1" type="ORF">WN71_031430</name>
</gene>
<accession>A0A1J4NRN6</accession>
<dbReference type="EMBL" id="LAVA02000090">
    <property type="protein sequence ID" value="OIJ63917.1"/>
    <property type="molecule type" value="Genomic_DNA"/>
</dbReference>
<organism evidence="1 2">
    <name type="scientific">Streptomyces mangrovisoli</name>
    <dbReference type="NCBI Taxonomy" id="1428628"/>
    <lineage>
        <taxon>Bacteria</taxon>
        <taxon>Bacillati</taxon>
        <taxon>Actinomycetota</taxon>
        <taxon>Actinomycetes</taxon>
        <taxon>Kitasatosporales</taxon>
        <taxon>Streptomycetaceae</taxon>
        <taxon>Streptomyces</taxon>
    </lineage>
</organism>
<dbReference type="Gene3D" id="2.60.120.620">
    <property type="entry name" value="q2cbj1_9rhob like domain"/>
    <property type="match status" value="1"/>
</dbReference>
<dbReference type="SUPFAM" id="SSF51197">
    <property type="entry name" value="Clavaminate synthase-like"/>
    <property type="match status" value="1"/>
</dbReference>